<gene>
    <name evidence="1" type="ORF">HDF16_002307</name>
</gene>
<dbReference type="PROSITE" id="PS51365">
    <property type="entry name" value="RENAL_DIPEPTIDASE_2"/>
    <property type="match status" value="1"/>
</dbReference>
<dbReference type="Pfam" id="PF01244">
    <property type="entry name" value="Peptidase_M19"/>
    <property type="match status" value="1"/>
</dbReference>
<dbReference type="PANTHER" id="PTHR10443:SF12">
    <property type="entry name" value="DIPEPTIDASE"/>
    <property type="match status" value="1"/>
</dbReference>
<comment type="caution">
    <text evidence="1">The sequence shown here is derived from an EMBL/GenBank/DDBJ whole genome shotgun (WGS) entry which is preliminary data.</text>
</comment>
<dbReference type="Gene3D" id="3.20.20.140">
    <property type="entry name" value="Metal-dependent hydrolases"/>
    <property type="match status" value="1"/>
</dbReference>
<dbReference type="GO" id="GO:0006508">
    <property type="term" value="P:proteolysis"/>
    <property type="evidence" value="ECO:0007669"/>
    <property type="project" value="InterPro"/>
</dbReference>
<dbReference type="PANTHER" id="PTHR10443">
    <property type="entry name" value="MICROSOMAL DIPEPTIDASE"/>
    <property type="match status" value="1"/>
</dbReference>
<name>A0A7W8E3L5_9BACT</name>
<dbReference type="Proteomes" id="UP000540989">
    <property type="component" value="Unassembled WGS sequence"/>
</dbReference>
<dbReference type="GO" id="GO:0070573">
    <property type="term" value="F:metallodipeptidase activity"/>
    <property type="evidence" value="ECO:0007669"/>
    <property type="project" value="InterPro"/>
</dbReference>
<sequence>MDKIAIFDGHNDAVHLIREYKPDGIDFLAANATGHLDLPRARTGGMIGGFFALWVPAEHPLENTLTTTESSYSVRMAEPLDPAYARRETARQLAALKSLEARSEGSIRIATTVTQLEQSHRDGVFSMLLHIEGAEAIGPDLTELDALYTQGLRSLGPVWSRPNLFGHGVPFAFPSSPDTGPGLTSAGFDLIHAFNRLGIMIDLSHLNERGFWDVARTSTAPLVATHTCAHALCPSARNLTDRQLDAIRESNGIVGVNFSVNDLRPDANRNADVSLDNVVRQFTYLTDRIGIDRVALGSDFDGATIPSAIGDASGLQNLIAALRTHGFDEASLNKIARENWMRVLRLTLR</sequence>
<dbReference type="EMBL" id="JACHIP010000003">
    <property type="protein sequence ID" value="MBB5057601.1"/>
    <property type="molecule type" value="Genomic_DNA"/>
</dbReference>
<dbReference type="SUPFAM" id="SSF51556">
    <property type="entry name" value="Metallo-dependent hydrolases"/>
    <property type="match status" value="1"/>
</dbReference>
<proteinExistence type="predicted"/>
<keyword evidence="1" id="KW-0224">Dipeptidase</keyword>
<organism evidence="1 2">
    <name type="scientific">Granulicella aggregans</name>
    <dbReference type="NCBI Taxonomy" id="474949"/>
    <lineage>
        <taxon>Bacteria</taxon>
        <taxon>Pseudomonadati</taxon>
        <taxon>Acidobacteriota</taxon>
        <taxon>Terriglobia</taxon>
        <taxon>Terriglobales</taxon>
        <taxon>Acidobacteriaceae</taxon>
        <taxon>Granulicella</taxon>
    </lineage>
</organism>
<dbReference type="AlphaFoldDB" id="A0A7W8E3L5"/>
<reference evidence="1 2" key="1">
    <citation type="submission" date="2020-08" db="EMBL/GenBank/DDBJ databases">
        <title>Genomic Encyclopedia of Type Strains, Phase IV (KMG-V): Genome sequencing to study the core and pangenomes of soil and plant-associated prokaryotes.</title>
        <authorList>
            <person name="Whitman W."/>
        </authorList>
    </citation>
    <scope>NUCLEOTIDE SEQUENCE [LARGE SCALE GENOMIC DNA]</scope>
    <source>
        <strain evidence="1 2">M8UP14</strain>
    </source>
</reference>
<evidence type="ECO:0000313" key="1">
    <source>
        <dbReference type="EMBL" id="MBB5057601.1"/>
    </source>
</evidence>
<dbReference type="CDD" id="cd01301">
    <property type="entry name" value="rDP_like"/>
    <property type="match status" value="1"/>
</dbReference>
<keyword evidence="1" id="KW-0378">Hydrolase</keyword>
<dbReference type="RefSeq" id="WP_184216625.1">
    <property type="nucleotide sequence ID" value="NZ_JACHIP010000003.1"/>
</dbReference>
<keyword evidence="1" id="KW-0645">Protease</keyword>
<dbReference type="InterPro" id="IPR008257">
    <property type="entry name" value="Pept_M19"/>
</dbReference>
<dbReference type="PROSITE" id="PS00869">
    <property type="entry name" value="RENAL_DIPEPTIDASE_1"/>
    <property type="match status" value="1"/>
</dbReference>
<keyword evidence="2" id="KW-1185">Reference proteome</keyword>
<protein>
    <submittedName>
        <fullName evidence="1">Membrane dipeptidase</fullName>
        <ecNumber evidence="1">3.4.13.19</ecNumber>
    </submittedName>
</protein>
<evidence type="ECO:0000313" key="2">
    <source>
        <dbReference type="Proteomes" id="UP000540989"/>
    </source>
</evidence>
<dbReference type="InterPro" id="IPR032466">
    <property type="entry name" value="Metal_Hydrolase"/>
</dbReference>
<accession>A0A7W8E3L5</accession>
<dbReference type="InterPro" id="IPR000180">
    <property type="entry name" value="Dipep_AS"/>
</dbReference>
<dbReference type="EC" id="3.4.13.19" evidence="1"/>